<dbReference type="GO" id="GO:0030261">
    <property type="term" value="P:chromosome condensation"/>
    <property type="evidence" value="ECO:0007669"/>
    <property type="project" value="TreeGrafter"/>
</dbReference>
<dbReference type="PROSITE" id="PS51504">
    <property type="entry name" value="H15"/>
    <property type="match status" value="1"/>
</dbReference>
<evidence type="ECO:0000256" key="6">
    <source>
        <dbReference type="ARBA" id="ARBA00068571"/>
    </source>
</evidence>
<evidence type="ECO:0000256" key="4">
    <source>
        <dbReference type="ARBA" id="ARBA00023125"/>
    </source>
</evidence>
<feature type="domain" description="H15" evidence="9">
    <location>
        <begin position="11"/>
        <end position="80"/>
    </location>
</feature>
<gene>
    <name evidence="10" type="ORF">O6P43_020584</name>
</gene>
<evidence type="ECO:0000259" key="9">
    <source>
        <dbReference type="PROSITE" id="PS51504"/>
    </source>
</evidence>
<evidence type="ECO:0000256" key="2">
    <source>
        <dbReference type="ARBA" id="ARBA00022737"/>
    </source>
</evidence>
<dbReference type="GO" id="GO:0000786">
    <property type="term" value="C:nucleosome"/>
    <property type="evidence" value="ECO:0007669"/>
    <property type="project" value="InterPro"/>
</dbReference>
<dbReference type="PANTHER" id="PTHR11467:SF162">
    <property type="entry name" value="HMG-Y-RELATED PROTEIN A"/>
    <property type="match status" value="1"/>
</dbReference>
<evidence type="ECO:0000256" key="1">
    <source>
        <dbReference type="ARBA" id="ARBA00004604"/>
    </source>
</evidence>
<dbReference type="SMART" id="SM00384">
    <property type="entry name" value="AT_hook"/>
    <property type="match status" value="4"/>
</dbReference>
<dbReference type="GO" id="GO:0006355">
    <property type="term" value="P:regulation of DNA-templated transcription"/>
    <property type="evidence" value="ECO:0007669"/>
    <property type="project" value="InterPro"/>
</dbReference>
<comment type="caution">
    <text evidence="10">The sequence shown here is derived from an EMBL/GenBank/DDBJ whole genome shotgun (WGS) entry which is preliminary data.</text>
</comment>
<dbReference type="GO" id="GO:0045910">
    <property type="term" value="P:negative regulation of DNA recombination"/>
    <property type="evidence" value="ECO:0007669"/>
    <property type="project" value="TreeGrafter"/>
</dbReference>
<keyword evidence="11" id="KW-1185">Reference proteome</keyword>
<dbReference type="GO" id="GO:0005730">
    <property type="term" value="C:nucleolus"/>
    <property type="evidence" value="ECO:0007669"/>
    <property type="project" value="UniProtKB-SubCell"/>
</dbReference>
<dbReference type="InterPro" id="IPR017956">
    <property type="entry name" value="AT_hook_DNA-bd_motif"/>
</dbReference>
<dbReference type="InterPro" id="IPR005818">
    <property type="entry name" value="Histone_H1/H5_H15"/>
</dbReference>
<feature type="compositionally biased region" description="Polar residues" evidence="8">
    <location>
        <begin position="102"/>
        <end position="113"/>
    </location>
</feature>
<dbReference type="PANTHER" id="PTHR11467">
    <property type="entry name" value="HISTONE H1"/>
    <property type="match status" value="1"/>
</dbReference>
<sequence>MATEEVNKPPSLPPYPEMILKALEALNEQNGSNKSSISKYIESTYGDLLAGHSALLSYHLNIMKESGELVFWKNNYMKRDPDAPPRRGRGRPPKPKDHLAPSSASTVLAPTTRSRGRPPKDPTAPPKPSKAKVSSGTGKPRGRPRKMARPTGGLDGAAVTAGTTTSPSGKPRGRPPKLKASLTEVSVQQ</sequence>
<dbReference type="PRINTS" id="PR00930">
    <property type="entry name" value="HIGHMOBLTYIY"/>
</dbReference>
<dbReference type="Gene3D" id="1.10.10.10">
    <property type="entry name" value="Winged helix-like DNA-binding domain superfamily/Winged helix DNA-binding domain"/>
    <property type="match status" value="1"/>
</dbReference>
<dbReference type="SUPFAM" id="SSF46785">
    <property type="entry name" value="Winged helix' DNA-binding domain"/>
    <property type="match status" value="1"/>
</dbReference>
<dbReference type="InterPro" id="IPR036388">
    <property type="entry name" value="WH-like_DNA-bd_sf"/>
</dbReference>
<dbReference type="FunFam" id="1.10.10.10:FF:000537">
    <property type="entry name" value="HMG-Y-related protein A"/>
    <property type="match status" value="1"/>
</dbReference>
<keyword evidence="2" id="KW-0677">Repeat</keyword>
<dbReference type="GO" id="GO:0003690">
    <property type="term" value="F:double-stranded DNA binding"/>
    <property type="evidence" value="ECO:0007669"/>
    <property type="project" value="TreeGrafter"/>
</dbReference>
<keyword evidence="3" id="KW-0007">Acetylation</keyword>
<dbReference type="PRINTS" id="PR00929">
    <property type="entry name" value="ATHOOK"/>
</dbReference>
<keyword evidence="4" id="KW-0238">DNA-binding</keyword>
<feature type="region of interest" description="Disordered" evidence="8">
    <location>
        <begin position="78"/>
        <end position="189"/>
    </location>
</feature>
<evidence type="ECO:0000256" key="8">
    <source>
        <dbReference type="SAM" id="MobiDB-lite"/>
    </source>
</evidence>
<evidence type="ECO:0000256" key="5">
    <source>
        <dbReference type="ARBA" id="ARBA00023242"/>
    </source>
</evidence>
<organism evidence="10 11">
    <name type="scientific">Quillaja saponaria</name>
    <name type="common">Soap bark tree</name>
    <dbReference type="NCBI Taxonomy" id="32244"/>
    <lineage>
        <taxon>Eukaryota</taxon>
        <taxon>Viridiplantae</taxon>
        <taxon>Streptophyta</taxon>
        <taxon>Embryophyta</taxon>
        <taxon>Tracheophyta</taxon>
        <taxon>Spermatophyta</taxon>
        <taxon>Magnoliopsida</taxon>
        <taxon>eudicotyledons</taxon>
        <taxon>Gunneridae</taxon>
        <taxon>Pentapetalae</taxon>
        <taxon>rosids</taxon>
        <taxon>fabids</taxon>
        <taxon>Fabales</taxon>
        <taxon>Quillajaceae</taxon>
        <taxon>Quillaja</taxon>
    </lineage>
</organism>
<dbReference type="Proteomes" id="UP001163823">
    <property type="component" value="Chromosome 8"/>
</dbReference>
<dbReference type="AlphaFoldDB" id="A0AAD7LLJ4"/>
<evidence type="ECO:0000313" key="11">
    <source>
        <dbReference type="Proteomes" id="UP001163823"/>
    </source>
</evidence>
<evidence type="ECO:0000313" key="10">
    <source>
        <dbReference type="EMBL" id="KAJ7960092.1"/>
    </source>
</evidence>
<dbReference type="GO" id="GO:0031492">
    <property type="term" value="F:nucleosomal DNA binding"/>
    <property type="evidence" value="ECO:0007669"/>
    <property type="project" value="TreeGrafter"/>
</dbReference>
<name>A0AAD7LLJ4_QUISA</name>
<evidence type="ECO:0000256" key="3">
    <source>
        <dbReference type="ARBA" id="ARBA00022990"/>
    </source>
</evidence>
<dbReference type="KEGG" id="qsa:O6P43_020584"/>
<dbReference type="InterPro" id="IPR036390">
    <property type="entry name" value="WH_DNA-bd_sf"/>
</dbReference>
<keyword evidence="5" id="KW-0539">Nucleus</keyword>
<comment type="subcellular location">
    <subcellularLocation>
        <location evidence="1">Nucleus</location>
        <location evidence="1">Nucleolus</location>
    </subcellularLocation>
</comment>
<dbReference type="InterPro" id="IPR000116">
    <property type="entry name" value="HMGA"/>
</dbReference>
<protein>
    <recommendedName>
        <fullName evidence="6">HMG-Y-related protein A</fullName>
    </recommendedName>
    <alternativeName>
        <fullName evidence="7">High mobility group A protein</fullName>
    </alternativeName>
</protein>
<proteinExistence type="predicted"/>
<dbReference type="EMBL" id="JARAOO010000008">
    <property type="protein sequence ID" value="KAJ7960092.1"/>
    <property type="molecule type" value="Genomic_DNA"/>
</dbReference>
<reference evidence="10" key="1">
    <citation type="journal article" date="2023" name="Science">
        <title>Elucidation of the pathway for biosynthesis of saponin adjuvants from the soapbark tree.</title>
        <authorList>
            <person name="Reed J."/>
            <person name="Orme A."/>
            <person name="El-Demerdash A."/>
            <person name="Owen C."/>
            <person name="Martin L.B.B."/>
            <person name="Misra R.C."/>
            <person name="Kikuchi S."/>
            <person name="Rejzek M."/>
            <person name="Martin A.C."/>
            <person name="Harkess A."/>
            <person name="Leebens-Mack J."/>
            <person name="Louveau T."/>
            <person name="Stephenson M.J."/>
            <person name="Osbourn A."/>
        </authorList>
    </citation>
    <scope>NUCLEOTIDE SEQUENCE</scope>
    <source>
        <strain evidence="10">S10</strain>
    </source>
</reference>
<dbReference type="SMART" id="SM00526">
    <property type="entry name" value="H15"/>
    <property type="match status" value="1"/>
</dbReference>
<dbReference type="Pfam" id="PF00538">
    <property type="entry name" value="Linker_histone"/>
    <property type="match status" value="1"/>
</dbReference>
<accession>A0AAD7LLJ4</accession>
<evidence type="ECO:0000256" key="7">
    <source>
        <dbReference type="ARBA" id="ARBA00076335"/>
    </source>
</evidence>
<dbReference type="GO" id="GO:0006334">
    <property type="term" value="P:nucleosome assembly"/>
    <property type="evidence" value="ECO:0007669"/>
    <property type="project" value="InterPro"/>
</dbReference>